<dbReference type="InterPro" id="IPR042448">
    <property type="entry name" value="CCNB1IP1"/>
</dbReference>
<evidence type="ECO:0000313" key="2">
    <source>
        <dbReference type="EMBL" id="KAG0268952.1"/>
    </source>
</evidence>
<proteinExistence type="predicted"/>
<keyword evidence="1" id="KW-0175">Coiled coil</keyword>
<organism evidence="2 3">
    <name type="scientific">Linnemannia exigua</name>
    <dbReference type="NCBI Taxonomy" id="604196"/>
    <lineage>
        <taxon>Eukaryota</taxon>
        <taxon>Fungi</taxon>
        <taxon>Fungi incertae sedis</taxon>
        <taxon>Mucoromycota</taxon>
        <taxon>Mortierellomycotina</taxon>
        <taxon>Mortierellomycetes</taxon>
        <taxon>Mortierellales</taxon>
        <taxon>Mortierellaceae</taxon>
        <taxon>Linnemannia</taxon>
    </lineage>
</organism>
<dbReference type="AlphaFoldDB" id="A0AAD4H263"/>
<dbReference type="EMBL" id="JAAAIL010001475">
    <property type="protein sequence ID" value="KAG0268952.1"/>
    <property type="molecule type" value="Genomic_DNA"/>
</dbReference>
<name>A0AAD4H263_9FUNG</name>
<dbReference type="Proteomes" id="UP001194580">
    <property type="component" value="Unassembled WGS sequence"/>
</dbReference>
<gene>
    <name evidence="2" type="ORF">BGZ95_002264</name>
</gene>
<dbReference type="PANTHER" id="PTHR14305:SF0">
    <property type="entry name" value="E3 UBIQUITIN-PROTEIN LIGASE CCNB1IP1"/>
    <property type="match status" value="1"/>
</dbReference>
<sequence length="249" mass="27860">MGWGGVVDIFCVECANKAFGTALVCPACETSLTQQDDIVFVDLNPSQEYRSSILSGLRPEIIMEICTRGISFWTYQTSQEAKYQEMAQKTLEDKIGQLERQLQRMTREVNVELNGFRDTVSALQKNAEQEKRKSADLTDQLDEKSRQLSRLQTMYDRQKRRPLFPAETSSSALQRSLFAEEGALLPDTVAAVGRAGSIGVVGGVGHAALRGDPYQLYQAMVRRYGCDTKAVREESNGHTEPDALFVHQR</sequence>
<reference evidence="2" key="1">
    <citation type="journal article" date="2020" name="Fungal Divers.">
        <title>Resolving the Mortierellaceae phylogeny through synthesis of multi-gene phylogenetics and phylogenomics.</title>
        <authorList>
            <person name="Vandepol N."/>
            <person name="Liber J."/>
            <person name="Desiro A."/>
            <person name="Na H."/>
            <person name="Kennedy M."/>
            <person name="Barry K."/>
            <person name="Grigoriev I.V."/>
            <person name="Miller A.N."/>
            <person name="O'Donnell K."/>
            <person name="Stajich J.E."/>
            <person name="Bonito G."/>
        </authorList>
    </citation>
    <scope>NUCLEOTIDE SEQUENCE</scope>
    <source>
        <strain evidence="2">NRRL 28262</strain>
    </source>
</reference>
<comment type="caution">
    <text evidence="2">The sequence shown here is derived from an EMBL/GenBank/DDBJ whole genome shotgun (WGS) entry which is preliminary data.</text>
</comment>
<dbReference type="GO" id="GO:0007131">
    <property type="term" value="P:reciprocal meiotic recombination"/>
    <property type="evidence" value="ECO:0007669"/>
    <property type="project" value="InterPro"/>
</dbReference>
<dbReference type="GO" id="GO:0061630">
    <property type="term" value="F:ubiquitin protein ligase activity"/>
    <property type="evidence" value="ECO:0007669"/>
    <property type="project" value="InterPro"/>
</dbReference>
<protein>
    <recommendedName>
        <fullName evidence="4">E3 ubiquitin-protein ligase CCNB1IP1</fullName>
    </recommendedName>
</protein>
<dbReference type="GO" id="GO:0000795">
    <property type="term" value="C:synaptonemal complex"/>
    <property type="evidence" value="ECO:0007669"/>
    <property type="project" value="InterPro"/>
</dbReference>
<evidence type="ECO:0000313" key="3">
    <source>
        <dbReference type="Proteomes" id="UP001194580"/>
    </source>
</evidence>
<evidence type="ECO:0000256" key="1">
    <source>
        <dbReference type="SAM" id="Coils"/>
    </source>
</evidence>
<accession>A0AAD4H263</accession>
<feature type="coiled-coil region" evidence="1">
    <location>
        <begin position="88"/>
        <end position="161"/>
    </location>
</feature>
<dbReference type="PANTHER" id="PTHR14305">
    <property type="entry name" value="E3 UBIQUITIN-PROTEIN LIGASE CCNB1IP1"/>
    <property type="match status" value="1"/>
</dbReference>
<keyword evidence="3" id="KW-1185">Reference proteome</keyword>
<evidence type="ECO:0008006" key="4">
    <source>
        <dbReference type="Google" id="ProtNLM"/>
    </source>
</evidence>